<name>A0A5D3D0R0_CUCMM</name>
<feature type="region of interest" description="Disordered" evidence="3">
    <location>
        <begin position="152"/>
        <end position="173"/>
    </location>
</feature>
<dbReference type="SMART" id="SM00298">
    <property type="entry name" value="CHROMO"/>
    <property type="match status" value="1"/>
</dbReference>
<dbReference type="InterPro" id="IPR017984">
    <property type="entry name" value="Chromo_dom_subgr"/>
</dbReference>
<organism evidence="6 7">
    <name type="scientific">Cucumis melo var. makuwa</name>
    <name type="common">Oriental melon</name>
    <dbReference type="NCBI Taxonomy" id="1194695"/>
    <lineage>
        <taxon>Eukaryota</taxon>
        <taxon>Viridiplantae</taxon>
        <taxon>Streptophyta</taxon>
        <taxon>Embryophyta</taxon>
        <taxon>Tracheophyta</taxon>
        <taxon>Spermatophyta</taxon>
        <taxon>Magnoliopsida</taxon>
        <taxon>eudicotyledons</taxon>
        <taxon>Gunneridae</taxon>
        <taxon>Pentapetalae</taxon>
        <taxon>rosids</taxon>
        <taxon>fabids</taxon>
        <taxon>Cucurbitales</taxon>
        <taxon>Cucurbitaceae</taxon>
        <taxon>Benincaseae</taxon>
        <taxon>Cucumis</taxon>
    </lineage>
</organism>
<dbReference type="PRINTS" id="PR00504">
    <property type="entry name" value="CHROMODOMAIN"/>
</dbReference>
<gene>
    <name evidence="6" type="ORF">E5676_scaffold434G003740</name>
</gene>
<feature type="transmembrane region" description="Helical" evidence="4">
    <location>
        <begin position="515"/>
        <end position="535"/>
    </location>
</feature>
<keyword evidence="4" id="KW-0812">Transmembrane</keyword>
<feature type="transmembrane region" description="Helical" evidence="4">
    <location>
        <begin position="438"/>
        <end position="458"/>
    </location>
</feature>
<reference evidence="6 7" key="1">
    <citation type="submission" date="2019-08" db="EMBL/GenBank/DDBJ databases">
        <title>Draft genome sequences of two oriental melons (Cucumis melo L. var makuwa).</title>
        <authorList>
            <person name="Kwon S.-Y."/>
        </authorList>
    </citation>
    <scope>NUCLEOTIDE SEQUENCE [LARGE SCALE GENOMIC DNA]</scope>
    <source>
        <strain evidence="7">cv. Chang Bougi</strain>
        <tissue evidence="6">Leaf</tissue>
    </source>
</reference>
<keyword evidence="4" id="KW-0472">Membrane</keyword>
<dbReference type="PANTHER" id="PTHR47240">
    <property type="entry name" value="CHROMO DOMAIN-CONTAINING PROTEIN LHP1"/>
    <property type="match status" value="1"/>
</dbReference>
<dbReference type="Pfam" id="PF00385">
    <property type="entry name" value="Chromo"/>
    <property type="match status" value="1"/>
</dbReference>
<keyword evidence="4" id="KW-1133">Transmembrane helix</keyword>
<dbReference type="Gene3D" id="2.40.50.40">
    <property type="match status" value="1"/>
</dbReference>
<feature type="compositionally biased region" description="Basic residues" evidence="3">
    <location>
        <begin position="288"/>
        <end position="299"/>
    </location>
</feature>
<proteinExistence type="predicted"/>
<feature type="domain" description="Chromo" evidence="5">
    <location>
        <begin position="97"/>
        <end position="156"/>
    </location>
</feature>
<feature type="region of interest" description="Disordered" evidence="3">
    <location>
        <begin position="280"/>
        <end position="304"/>
    </location>
</feature>
<dbReference type="PROSITE" id="PS00598">
    <property type="entry name" value="CHROMO_1"/>
    <property type="match status" value="1"/>
</dbReference>
<dbReference type="AlphaFoldDB" id="A0A5D3D0R0"/>
<evidence type="ECO:0000313" key="7">
    <source>
        <dbReference type="Proteomes" id="UP000321947"/>
    </source>
</evidence>
<evidence type="ECO:0000313" key="6">
    <source>
        <dbReference type="EMBL" id="TYK17507.1"/>
    </source>
</evidence>
<evidence type="ECO:0000259" key="5">
    <source>
        <dbReference type="PROSITE" id="PS50013"/>
    </source>
</evidence>
<sequence length="536" mass="58989">MGRGKKKAAGSSEPETVALPSPDFTQSTHLNGDSAPSISNNNGSELKISFPHPPSSLHNASVQIPLPTDDAGVVNGEDNAVPDVSASERTNLDEGFFEVEAIRRKRVRKGQLQYLVKWRGWPETENTWEPLDNLQSCFEFIEEYEERFCHSRSGKQRKRKRKDGDVESESQEEKDLQIIAIDNVTDVVINTLDDRLSAAPLNKKLHRDLPIPQEPLDSIHEGELDEKFDGSRKRDEYDVKLIDFNASMSGNMVDSDKKTVASNDVSLVYDVSKADCVVGSAQGSHSTGAKRRKSSRVKRFTKDSALSEQGLKQNAATVGIEPTDPSEQLGPQNPSSSGHSRNVSTITRIIRPVGYSVSVLNNIPDVIVTFLAVRSDGKEVTVNNKFLKANNPHLIFSSVAVYCSSDPICYPDAECSMSYGMLIYQIKIMGYTTSGPSPVVPCIIVGFLGLIIFWPTLSSIWESIEPLLELGIWVAVILLFLLLLVHFLSIFFPVLHASSTFAVQHSSSPGYDADGFGFGSGALFLGLLFLVLYYLL</sequence>
<evidence type="ECO:0000256" key="3">
    <source>
        <dbReference type="SAM" id="MobiDB-lite"/>
    </source>
</evidence>
<dbReference type="InterPro" id="IPR023779">
    <property type="entry name" value="Chromodomain_CS"/>
</dbReference>
<dbReference type="InterPro" id="IPR023780">
    <property type="entry name" value="Chromo_domain"/>
</dbReference>
<keyword evidence="2" id="KW-0539">Nucleus</keyword>
<comment type="subcellular location">
    <subcellularLocation>
        <location evidence="1">Nucleus</location>
    </subcellularLocation>
</comment>
<evidence type="ECO:0000256" key="2">
    <source>
        <dbReference type="ARBA" id="ARBA00023242"/>
    </source>
</evidence>
<feature type="transmembrane region" description="Helical" evidence="4">
    <location>
        <begin position="470"/>
        <end position="495"/>
    </location>
</feature>
<evidence type="ECO:0000256" key="4">
    <source>
        <dbReference type="SAM" id="Phobius"/>
    </source>
</evidence>
<dbReference type="GO" id="GO:0005634">
    <property type="term" value="C:nucleus"/>
    <property type="evidence" value="ECO:0007669"/>
    <property type="project" value="UniProtKB-SubCell"/>
</dbReference>
<dbReference type="GO" id="GO:0031507">
    <property type="term" value="P:heterochromatin formation"/>
    <property type="evidence" value="ECO:0007669"/>
    <property type="project" value="InterPro"/>
</dbReference>
<feature type="region of interest" description="Disordered" evidence="3">
    <location>
        <begin position="1"/>
        <end position="61"/>
    </location>
</feature>
<dbReference type="InterPro" id="IPR000953">
    <property type="entry name" value="Chromo/chromo_shadow_dom"/>
</dbReference>
<dbReference type="InterPro" id="IPR016197">
    <property type="entry name" value="Chromo-like_dom_sf"/>
</dbReference>
<dbReference type="EMBL" id="SSTD01008130">
    <property type="protein sequence ID" value="TYK17507.1"/>
    <property type="molecule type" value="Genomic_DNA"/>
</dbReference>
<dbReference type="SUPFAM" id="SSF54160">
    <property type="entry name" value="Chromo domain-like"/>
    <property type="match status" value="1"/>
</dbReference>
<dbReference type="CDD" id="cd00024">
    <property type="entry name" value="CD_CSD"/>
    <property type="match status" value="1"/>
</dbReference>
<evidence type="ECO:0000256" key="1">
    <source>
        <dbReference type="ARBA" id="ARBA00004123"/>
    </source>
</evidence>
<dbReference type="InterPro" id="IPR044251">
    <property type="entry name" value="LHP1-like"/>
</dbReference>
<dbReference type="Proteomes" id="UP000321947">
    <property type="component" value="Unassembled WGS sequence"/>
</dbReference>
<dbReference type="PANTHER" id="PTHR47240:SF2">
    <property type="entry name" value="CHROMO DOMAIN-CONTAINING PROTEIN LHP1"/>
    <property type="match status" value="1"/>
</dbReference>
<dbReference type="PROSITE" id="PS50013">
    <property type="entry name" value="CHROMO_2"/>
    <property type="match status" value="1"/>
</dbReference>
<feature type="region of interest" description="Disordered" evidence="3">
    <location>
        <begin position="320"/>
        <end position="343"/>
    </location>
</feature>
<comment type="caution">
    <text evidence="6">The sequence shown here is derived from an EMBL/GenBank/DDBJ whole genome shotgun (WGS) entry which is preliminary data.</text>
</comment>
<feature type="compositionally biased region" description="Basic residues" evidence="3">
    <location>
        <begin position="152"/>
        <end position="161"/>
    </location>
</feature>
<feature type="compositionally biased region" description="Polar residues" evidence="3">
    <location>
        <begin position="325"/>
        <end position="343"/>
    </location>
</feature>
<feature type="compositionally biased region" description="Polar residues" evidence="3">
    <location>
        <begin position="23"/>
        <end position="44"/>
    </location>
</feature>
<accession>A0A5D3D0R0</accession>
<protein>
    <submittedName>
        <fullName evidence="6">Chromo domain protein LHP1-like</fullName>
    </submittedName>
</protein>